<keyword evidence="2" id="KW-0723">Serine/threonine-protein kinase</keyword>
<dbReference type="AlphaFoldDB" id="A0A975Y2V1"/>
<dbReference type="EMBL" id="CP021056">
    <property type="protein sequence ID" value="QXE21481.1"/>
    <property type="molecule type" value="Genomic_DNA"/>
</dbReference>
<comment type="catalytic activity">
    <reaction evidence="7">
        <text>L-threonyl-[protein] + ATP = O-phospho-L-threonyl-[protein] + ADP + H(+)</text>
        <dbReference type="Rhea" id="RHEA:46608"/>
        <dbReference type="Rhea" id="RHEA-COMP:11060"/>
        <dbReference type="Rhea" id="RHEA-COMP:11605"/>
        <dbReference type="ChEBI" id="CHEBI:15378"/>
        <dbReference type="ChEBI" id="CHEBI:30013"/>
        <dbReference type="ChEBI" id="CHEBI:30616"/>
        <dbReference type="ChEBI" id="CHEBI:61977"/>
        <dbReference type="ChEBI" id="CHEBI:456216"/>
        <dbReference type="EC" id="2.7.11.1"/>
    </reaction>
</comment>
<dbReference type="InterPro" id="IPR008629">
    <property type="entry name" value="GUN4-like"/>
</dbReference>
<evidence type="ECO:0000256" key="7">
    <source>
        <dbReference type="ARBA" id="ARBA00047899"/>
    </source>
</evidence>
<evidence type="ECO:0000256" key="2">
    <source>
        <dbReference type="ARBA" id="ARBA00022527"/>
    </source>
</evidence>
<dbReference type="Pfam" id="PF00069">
    <property type="entry name" value="Pkinase"/>
    <property type="match status" value="1"/>
</dbReference>
<dbReference type="Gene3D" id="1.10.10.1770">
    <property type="entry name" value="Gun4-like"/>
    <property type="match status" value="1"/>
</dbReference>
<comment type="catalytic activity">
    <reaction evidence="8">
        <text>L-seryl-[protein] + ATP = O-phospho-L-seryl-[protein] + ADP + H(+)</text>
        <dbReference type="Rhea" id="RHEA:17989"/>
        <dbReference type="Rhea" id="RHEA-COMP:9863"/>
        <dbReference type="Rhea" id="RHEA-COMP:11604"/>
        <dbReference type="ChEBI" id="CHEBI:15378"/>
        <dbReference type="ChEBI" id="CHEBI:29999"/>
        <dbReference type="ChEBI" id="CHEBI:30616"/>
        <dbReference type="ChEBI" id="CHEBI:83421"/>
        <dbReference type="ChEBI" id="CHEBI:456216"/>
        <dbReference type="EC" id="2.7.11.1"/>
    </reaction>
</comment>
<feature type="binding site" evidence="9">
    <location>
        <position position="56"/>
    </location>
    <ligand>
        <name>ATP</name>
        <dbReference type="ChEBI" id="CHEBI:30616"/>
    </ligand>
</feature>
<dbReference type="InterPro" id="IPR000719">
    <property type="entry name" value="Prot_kinase_dom"/>
</dbReference>
<proteinExistence type="predicted"/>
<dbReference type="SUPFAM" id="SSF56112">
    <property type="entry name" value="Protein kinase-like (PK-like)"/>
    <property type="match status" value="1"/>
</dbReference>
<feature type="domain" description="Protein kinase" evidence="10">
    <location>
        <begin position="25"/>
        <end position="285"/>
    </location>
</feature>
<dbReference type="InterPro" id="IPR017441">
    <property type="entry name" value="Protein_kinase_ATP_BS"/>
</dbReference>
<accession>A0A975Y2V1</accession>
<dbReference type="InterPro" id="IPR011009">
    <property type="entry name" value="Kinase-like_dom_sf"/>
</dbReference>
<evidence type="ECO:0000256" key="4">
    <source>
        <dbReference type="ARBA" id="ARBA00022741"/>
    </source>
</evidence>
<dbReference type="Gene3D" id="1.10.510.10">
    <property type="entry name" value="Transferase(Phosphotransferase) domain 1"/>
    <property type="match status" value="1"/>
</dbReference>
<gene>
    <name evidence="11" type="ORF">B6N60_00157</name>
</gene>
<dbReference type="GO" id="GO:0005524">
    <property type="term" value="F:ATP binding"/>
    <property type="evidence" value="ECO:0007669"/>
    <property type="project" value="UniProtKB-UniRule"/>
</dbReference>
<keyword evidence="6 9" id="KW-0067">ATP-binding</keyword>
<dbReference type="KEGG" id="rsin:B6N60_00157"/>
<keyword evidence="12" id="KW-1185">Reference proteome</keyword>
<evidence type="ECO:0000313" key="12">
    <source>
        <dbReference type="Proteomes" id="UP000683511"/>
    </source>
</evidence>
<dbReference type="PROSITE" id="PS50011">
    <property type="entry name" value="PROTEIN_KINASE_DOM"/>
    <property type="match status" value="1"/>
</dbReference>
<evidence type="ECO:0000313" key="11">
    <source>
        <dbReference type="EMBL" id="QXE21481.1"/>
    </source>
</evidence>
<dbReference type="Gene3D" id="3.30.200.20">
    <property type="entry name" value="Phosphorylase Kinase, domain 1"/>
    <property type="match status" value="1"/>
</dbReference>
<keyword evidence="5" id="KW-0418">Kinase</keyword>
<evidence type="ECO:0000256" key="9">
    <source>
        <dbReference type="PROSITE-ProRule" id="PRU10141"/>
    </source>
</evidence>
<dbReference type="CDD" id="cd14014">
    <property type="entry name" value="STKc_PknB_like"/>
    <property type="match status" value="1"/>
</dbReference>
<dbReference type="Proteomes" id="UP000683511">
    <property type="component" value="Chromosome"/>
</dbReference>
<dbReference type="SUPFAM" id="SSF140869">
    <property type="entry name" value="GUN4-like"/>
    <property type="match status" value="1"/>
</dbReference>
<dbReference type="PROSITE" id="PS00107">
    <property type="entry name" value="PROTEIN_KINASE_ATP"/>
    <property type="match status" value="1"/>
</dbReference>
<name>A0A975Y2V1_9NOST</name>
<evidence type="ECO:0000256" key="3">
    <source>
        <dbReference type="ARBA" id="ARBA00022679"/>
    </source>
</evidence>
<dbReference type="EC" id="2.7.11.1" evidence="1"/>
<dbReference type="CDD" id="cd16383">
    <property type="entry name" value="GUN4"/>
    <property type="match status" value="1"/>
</dbReference>
<dbReference type="GO" id="GO:0004674">
    <property type="term" value="F:protein serine/threonine kinase activity"/>
    <property type="evidence" value="ECO:0007669"/>
    <property type="project" value="UniProtKB-KW"/>
</dbReference>
<dbReference type="PANTHER" id="PTHR24363:SF0">
    <property type="entry name" value="SERINE_THREONINE KINASE LIKE DOMAIN CONTAINING 1"/>
    <property type="match status" value="1"/>
</dbReference>
<sequence>MYPYNLDDARFCVKCGSTLLLKDRYRVLSPIGQGGFGRTFLAVDEHIPSKPQCVIKQLHLHQHSDSVGSKAMELFVQEAVRLDQLRHPQIPQLLAHFEQENQLYLVQEFIQGETLEQELKHQGVYNEAKIRQLLKDLLPVLEFIHSRQVIHRDIKPSNIMRRQPGGEVVLIDFGVAKYLTSTVLVKTGTTVGSPEYMPPEQTRGKVLPASDLYSFGVTCIYLLTGISPFDLFDVTSDRWIWRDYLPHNNPISGDLGEIIDKLIQNPLPRRYKSATEVIAALTPKAKPIAPQPINKLYSSTGIDYKQLNNLLAVQKWQQANQLTWDLMCQALSKPLGSYFFIKDIENMPCEDLRIIDELWAKYSNGKFGFSSQVKIYNICDCDYGQFCAAVGWNLSKSSSLTQALSFRLSAPAGHLPSHFWSGGTQLWRHLSALDTKLKSCYNR</sequence>
<evidence type="ECO:0000256" key="5">
    <source>
        <dbReference type="ARBA" id="ARBA00022777"/>
    </source>
</evidence>
<keyword evidence="4 9" id="KW-0547">Nucleotide-binding</keyword>
<reference evidence="11" key="1">
    <citation type="submission" date="2017-04" db="EMBL/GenBank/DDBJ databases">
        <title>Genome deletions in a multicellular cyanobacterial endosymbiont for morphological adaptation in marine diatoms.</title>
        <authorList>
            <person name="Wang Y."/>
            <person name="Gao H."/>
            <person name="Li R."/>
            <person name="Xu X."/>
        </authorList>
    </citation>
    <scope>NUCLEOTIDE SEQUENCE</scope>
    <source>
        <strain evidence="11">FACHB 800</strain>
    </source>
</reference>
<evidence type="ECO:0000259" key="10">
    <source>
        <dbReference type="PROSITE" id="PS50011"/>
    </source>
</evidence>
<evidence type="ECO:0000256" key="8">
    <source>
        <dbReference type="ARBA" id="ARBA00048679"/>
    </source>
</evidence>
<dbReference type="Gene3D" id="1.25.40.620">
    <property type="match status" value="1"/>
</dbReference>
<dbReference type="Pfam" id="PF05419">
    <property type="entry name" value="GUN4"/>
    <property type="match status" value="1"/>
</dbReference>
<evidence type="ECO:0000256" key="1">
    <source>
        <dbReference type="ARBA" id="ARBA00012513"/>
    </source>
</evidence>
<evidence type="ECO:0000256" key="6">
    <source>
        <dbReference type="ARBA" id="ARBA00022840"/>
    </source>
</evidence>
<protein>
    <recommendedName>
        <fullName evidence="1">non-specific serine/threonine protein kinase</fullName>
        <ecNumber evidence="1">2.7.11.1</ecNumber>
    </recommendedName>
</protein>
<dbReference type="SMART" id="SM00220">
    <property type="entry name" value="S_TKc"/>
    <property type="match status" value="1"/>
</dbReference>
<organism evidence="11 12">
    <name type="scientific">Richelia sinica FACHB-800</name>
    <dbReference type="NCBI Taxonomy" id="1357546"/>
    <lineage>
        <taxon>Bacteria</taxon>
        <taxon>Bacillati</taxon>
        <taxon>Cyanobacteriota</taxon>
        <taxon>Cyanophyceae</taxon>
        <taxon>Nostocales</taxon>
        <taxon>Nostocaceae</taxon>
        <taxon>Richelia</taxon>
    </lineage>
</organism>
<keyword evidence="3" id="KW-0808">Transferase</keyword>
<dbReference type="PANTHER" id="PTHR24363">
    <property type="entry name" value="SERINE/THREONINE PROTEIN KINASE"/>
    <property type="match status" value="1"/>
</dbReference>
<dbReference type="InterPro" id="IPR037215">
    <property type="entry name" value="GUN4-like_sf"/>
</dbReference>